<organism evidence="2 3">
    <name type="scientific">Romanomermis culicivorax</name>
    <name type="common">Nematode worm</name>
    <dbReference type="NCBI Taxonomy" id="13658"/>
    <lineage>
        <taxon>Eukaryota</taxon>
        <taxon>Metazoa</taxon>
        <taxon>Ecdysozoa</taxon>
        <taxon>Nematoda</taxon>
        <taxon>Enoplea</taxon>
        <taxon>Dorylaimia</taxon>
        <taxon>Mermithida</taxon>
        <taxon>Mermithoidea</taxon>
        <taxon>Mermithidae</taxon>
        <taxon>Romanomermis</taxon>
    </lineage>
</organism>
<accession>A0A915I482</accession>
<name>A0A915I482_ROMCU</name>
<proteinExistence type="predicted"/>
<dbReference type="Proteomes" id="UP000887565">
    <property type="component" value="Unplaced"/>
</dbReference>
<protein>
    <submittedName>
        <fullName evidence="3">Uncharacterized protein</fullName>
    </submittedName>
</protein>
<feature type="region of interest" description="Disordered" evidence="1">
    <location>
        <begin position="1"/>
        <end position="23"/>
    </location>
</feature>
<dbReference type="AlphaFoldDB" id="A0A915I482"/>
<evidence type="ECO:0000256" key="1">
    <source>
        <dbReference type="SAM" id="MobiDB-lite"/>
    </source>
</evidence>
<reference evidence="3" key="1">
    <citation type="submission" date="2022-11" db="UniProtKB">
        <authorList>
            <consortium name="WormBaseParasite"/>
        </authorList>
    </citation>
    <scope>IDENTIFICATION</scope>
</reference>
<evidence type="ECO:0000313" key="2">
    <source>
        <dbReference type="Proteomes" id="UP000887565"/>
    </source>
</evidence>
<sequence>MVDQNSRRKQSNRNKTDDLVQPNPKILSFRRPFRHLVLLIGTGSIDSTFEPFFP</sequence>
<keyword evidence="2" id="KW-1185">Reference proteome</keyword>
<evidence type="ECO:0000313" key="3">
    <source>
        <dbReference type="WBParaSite" id="nRc.2.0.1.t08556-RA"/>
    </source>
</evidence>
<dbReference type="WBParaSite" id="nRc.2.0.1.t08556-RA">
    <property type="protein sequence ID" value="nRc.2.0.1.t08556-RA"/>
    <property type="gene ID" value="nRc.2.0.1.g08556"/>
</dbReference>